<sequence>MLLLQTAGWGQGIWGGAGFFYGGQSIWPGFANAIQQASKTTGLVNDDRYCILGVEMYVRRNRWIVGAGASALVNKRVQDMLSQSTIESSASNAHIWIGWVAWQTKRLKLYPSLGPGLSSFTSNSTTSTGVLTTNVLDGFSTDVGLTFDWFVFKTTDPTLQAGPMLSLRAGYRLTTASNEWHGDQHGATIVTPIRYGPHGFFITLGVGGGGFRYK</sequence>
<protein>
    <recommendedName>
        <fullName evidence="3">Outer membrane beta-barrel protein</fullName>
    </recommendedName>
</protein>
<dbReference type="AlphaFoldDB" id="A0A6G9AS07"/>
<evidence type="ECO:0000313" key="2">
    <source>
        <dbReference type="Proteomes" id="UP000501802"/>
    </source>
</evidence>
<name>A0A6G9AS07_9BACT</name>
<keyword evidence="2" id="KW-1185">Reference proteome</keyword>
<organism evidence="1 2">
    <name type="scientific">Spirosoma aureum</name>
    <dbReference type="NCBI Taxonomy" id="2692134"/>
    <lineage>
        <taxon>Bacteria</taxon>
        <taxon>Pseudomonadati</taxon>
        <taxon>Bacteroidota</taxon>
        <taxon>Cytophagia</taxon>
        <taxon>Cytophagales</taxon>
        <taxon>Cytophagaceae</taxon>
        <taxon>Spirosoma</taxon>
    </lineage>
</organism>
<reference evidence="1 2" key="1">
    <citation type="submission" date="2020-03" db="EMBL/GenBank/DDBJ databases">
        <authorList>
            <person name="Kim M.K."/>
        </authorList>
    </citation>
    <scope>NUCLEOTIDE SEQUENCE [LARGE SCALE GENOMIC DNA]</scope>
    <source>
        <strain evidence="1 2">BT328</strain>
    </source>
</reference>
<proteinExistence type="predicted"/>
<accession>A0A6G9AS07</accession>
<evidence type="ECO:0000313" key="1">
    <source>
        <dbReference type="EMBL" id="QIP15116.1"/>
    </source>
</evidence>
<dbReference type="EMBL" id="CP050063">
    <property type="protein sequence ID" value="QIP15116.1"/>
    <property type="molecule type" value="Genomic_DNA"/>
</dbReference>
<gene>
    <name evidence="1" type="ORF">G8759_22070</name>
</gene>
<evidence type="ECO:0008006" key="3">
    <source>
        <dbReference type="Google" id="ProtNLM"/>
    </source>
</evidence>
<dbReference type="Proteomes" id="UP000501802">
    <property type="component" value="Chromosome"/>
</dbReference>
<dbReference type="KEGG" id="spib:G8759_22070"/>
<dbReference type="RefSeq" id="WP_167212531.1">
    <property type="nucleotide sequence ID" value="NZ_CP050063.1"/>
</dbReference>